<name>A0A5C5WHI7_9BACT</name>
<keyword evidence="4" id="KW-1185">Reference proteome</keyword>
<dbReference type="PRINTS" id="PR00081">
    <property type="entry name" value="GDHRDH"/>
</dbReference>
<organism evidence="3 4">
    <name type="scientific">Rubripirellula amarantea</name>
    <dbReference type="NCBI Taxonomy" id="2527999"/>
    <lineage>
        <taxon>Bacteria</taxon>
        <taxon>Pseudomonadati</taxon>
        <taxon>Planctomycetota</taxon>
        <taxon>Planctomycetia</taxon>
        <taxon>Pirellulales</taxon>
        <taxon>Pirellulaceae</taxon>
        <taxon>Rubripirellula</taxon>
    </lineage>
</organism>
<proteinExistence type="inferred from homology"/>
<comment type="similarity">
    <text evidence="1">Belongs to the short-chain dehydrogenases/reductases (SDR) family.</text>
</comment>
<dbReference type="PANTHER" id="PTHR43008:SF8">
    <property type="entry name" value="BENZIL REDUCTASE ((S)-BENZOIN FORMING) IRC24"/>
    <property type="match status" value="1"/>
</dbReference>
<dbReference type="Pfam" id="PF00106">
    <property type="entry name" value="adh_short"/>
    <property type="match status" value="1"/>
</dbReference>
<dbReference type="SUPFAM" id="SSF51735">
    <property type="entry name" value="NAD(P)-binding Rossmann-fold domains"/>
    <property type="match status" value="1"/>
</dbReference>
<dbReference type="Gene3D" id="3.40.50.720">
    <property type="entry name" value="NAD(P)-binding Rossmann-like Domain"/>
    <property type="match status" value="1"/>
</dbReference>
<dbReference type="EC" id="1.1.1.320" evidence="3"/>
<evidence type="ECO:0000313" key="4">
    <source>
        <dbReference type="Proteomes" id="UP000316598"/>
    </source>
</evidence>
<accession>A0A5C5WHI7</accession>
<dbReference type="OrthoDB" id="9775296at2"/>
<comment type="caution">
    <text evidence="3">The sequence shown here is derived from an EMBL/GenBank/DDBJ whole genome shotgun (WGS) entry which is preliminary data.</text>
</comment>
<dbReference type="PANTHER" id="PTHR43008">
    <property type="entry name" value="BENZIL REDUCTASE"/>
    <property type="match status" value="1"/>
</dbReference>
<dbReference type="GO" id="GO:0050664">
    <property type="term" value="F:oxidoreductase activity, acting on NAD(P)H, oxygen as acceptor"/>
    <property type="evidence" value="ECO:0007669"/>
    <property type="project" value="TreeGrafter"/>
</dbReference>
<dbReference type="InterPro" id="IPR036291">
    <property type="entry name" value="NAD(P)-bd_dom_sf"/>
</dbReference>
<reference evidence="3 4" key="1">
    <citation type="submission" date="2019-02" db="EMBL/GenBank/DDBJ databases">
        <title>Deep-cultivation of Planctomycetes and their phenomic and genomic characterization uncovers novel biology.</title>
        <authorList>
            <person name="Wiegand S."/>
            <person name="Jogler M."/>
            <person name="Boedeker C."/>
            <person name="Pinto D."/>
            <person name="Vollmers J."/>
            <person name="Rivas-Marin E."/>
            <person name="Kohn T."/>
            <person name="Peeters S.H."/>
            <person name="Heuer A."/>
            <person name="Rast P."/>
            <person name="Oberbeckmann S."/>
            <person name="Bunk B."/>
            <person name="Jeske O."/>
            <person name="Meyerdierks A."/>
            <person name="Storesund J.E."/>
            <person name="Kallscheuer N."/>
            <person name="Luecker S."/>
            <person name="Lage O.M."/>
            <person name="Pohl T."/>
            <person name="Merkel B.J."/>
            <person name="Hornburger P."/>
            <person name="Mueller R.-W."/>
            <person name="Bruemmer F."/>
            <person name="Labrenz M."/>
            <person name="Spormann A.M."/>
            <person name="Op Den Camp H."/>
            <person name="Overmann J."/>
            <person name="Amann R."/>
            <person name="Jetten M.S.M."/>
            <person name="Mascher T."/>
            <person name="Medema M.H."/>
            <person name="Devos D.P."/>
            <person name="Kaster A.-K."/>
            <person name="Ovreas L."/>
            <person name="Rohde M."/>
            <person name="Galperin M.Y."/>
            <person name="Jogler C."/>
        </authorList>
    </citation>
    <scope>NUCLEOTIDE SEQUENCE [LARGE SCALE GENOMIC DNA]</scope>
    <source>
        <strain evidence="3 4">Pla22</strain>
    </source>
</reference>
<evidence type="ECO:0000313" key="3">
    <source>
        <dbReference type="EMBL" id="TWT49561.1"/>
    </source>
</evidence>
<evidence type="ECO:0000256" key="1">
    <source>
        <dbReference type="ARBA" id="ARBA00006484"/>
    </source>
</evidence>
<protein>
    <submittedName>
        <fullName evidence="3">Benzil reductase ((S)-benzoin forming)</fullName>
        <ecNumber evidence="3">1.1.1.320</ecNumber>
    </submittedName>
</protein>
<dbReference type="InterPro" id="IPR002347">
    <property type="entry name" value="SDR_fam"/>
</dbReference>
<sequence length="251" mass="26958">MEPIPTYIVTGATRGIGRAVAITLAARGFNVVAVGRSKDLLESLAETCGSFITTVNADLATNDGIEKLAASVASKSDIDGIVHAAGSLVPLEPFDKIDSNELAEHFRIHVGVPIAIFKSLKRNHVIERMLFIDSYSASTARFGWGAYSVVKAAAQMSARCAAQELSETRTIRAYPGAVNTQIVEAVLASDTETAATFSSMLERGEFAEPEEVARFLVALLVDVPDELLCSRDAFDYNNSADRADAYSHLRD</sequence>
<dbReference type="Proteomes" id="UP000316598">
    <property type="component" value="Unassembled WGS sequence"/>
</dbReference>
<keyword evidence="2 3" id="KW-0560">Oxidoreductase</keyword>
<evidence type="ECO:0000256" key="2">
    <source>
        <dbReference type="ARBA" id="ARBA00023002"/>
    </source>
</evidence>
<gene>
    <name evidence="3" type="primary">yueD</name>
    <name evidence="3" type="ORF">Pla22_47580</name>
</gene>
<dbReference type="EMBL" id="SJPI01000003">
    <property type="protein sequence ID" value="TWT49561.1"/>
    <property type="molecule type" value="Genomic_DNA"/>
</dbReference>
<dbReference type="RefSeq" id="WP_146517050.1">
    <property type="nucleotide sequence ID" value="NZ_SJPI01000003.1"/>
</dbReference>
<dbReference type="AlphaFoldDB" id="A0A5C5WHI7"/>